<reference evidence="2" key="2">
    <citation type="submission" date="2022-10" db="EMBL/GenBank/DDBJ databases">
        <authorList>
            <consortium name="ENA_rothamsted_submissions"/>
            <consortium name="culmorum"/>
            <person name="King R."/>
        </authorList>
    </citation>
    <scope>NUCLEOTIDE SEQUENCE</scope>
</reference>
<name>A0A9N9QWP6_9NEOP</name>
<proteinExistence type="predicted"/>
<dbReference type="PANTHER" id="PTHR12844">
    <property type="entry name" value="CONNECTOR ENCHANCER OF KINASE SUPPRESSOR OF RAS"/>
    <property type="match status" value="1"/>
</dbReference>
<dbReference type="InterPro" id="IPR013761">
    <property type="entry name" value="SAM/pointed_sf"/>
</dbReference>
<dbReference type="InterPro" id="IPR001660">
    <property type="entry name" value="SAM"/>
</dbReference>
<keyword evidence="3" id="KW-1185">Reference proteome</keyword>
<dbReference type="PROSITE" id="PS50105">
    <property type="entry name" value="SAM_DOMAIN"/>
    <property type="match status" value="1"/>
</dbReference>
<reference evidence="2" key="1">
    <citation type="submission" date="2021-12" db="EMBL/GenBank/DDBJ databases">
        <authorList>
            <person name="King R."/>
        </authorList>
    </citation>
    <scope>NUCLEOTIDE SEQUENCE</scope>
</reference>
<gene>
    <name evidence="2" type="ORF">DIATSA_LOCUS2857</name>
</gene>
<feature type="domain" description="SAM" evidence="1">
    <location>
        <begin position="9"/>
        <end position="74"/>
    </location>
</feature>
<dbReference type="OrthoDB" id="74412at2759"/>
<sequence>MASLNVAEWSPDQVAEWLSGLEPTVARYAPGLRERGLNGTKLLMLRCDDLEYLGMHVIGHQELLLEAVEHLRNFNSIAKMCDGFGASCWLENVAADYCIVSSCGLSWVYAAQYHCDHC</sequence>
<dbReference type="EMBL" id="OU893344">
    <property type="protein sequence ID" value="CAG9784784.1"/>
    <property type="molecule type" value="Genomic_DNA"/>
</dbReference>
<dbReference type="AlphaFoldDB" id="A0A9N9QWP6"/>
<dbReference type="PANTHER" id="PTHR12844:SF42">
    <property type="entry name" value="CONNECTOR ENHANCER OF KSR PROTEIN CNK"/>
    <property type="match status" value="1"/>
</dbReference>
<evidence type="ECO:0000313" key="2">
    <source>
        <dbReference type="EMBL" id="CAG9784784.1"/>
    </source>
</evidence>
<dbReference type="SMART" id="SM00454">
    <property type="entry name" value="SAM"/>
    <property type="match status" value="1"/>
</dbReference>
<evidence type="ECO:0000259" key="1">
    <source>
        <dbReference type="PROSITE" id="PS50105"/>
    </source>
</evidence>
<dbReference type="Proteomes" id="UP001153714">
    <property type="component" value="Chromosome 13"/>
</dbReference>
<accession>A0A9N9QWP6</accession>
<dbReference type="InterPro" id="IPR051566">
    <property type="entry name" value="CNKSR"/>
</dbReference>
<protein>
    <recommendedName>
        <fullName evidence="1">SAM domain-containing protein</fullName>
    </recommendedName>
</protein>
<dbReference type="SUPFAM" id="SSF47769">
    <property type="entry name" value="SAM/Pointed domain"/>
    <property type="match status" value="1"/>
</dbReference>
<dbReference type="Pfam" id="PF00536">
    <property type="entry name" value="SAM_1"/>
    <property type="match status" value="1"/>
</dbReference>
<dbReference type="Gene3D" id="1.10.150.50">
    <property type="entry name" value="Transcription Factor, Ets-1"/>
    <property type="match status" value="1"/>
</dbReference>
<organism evidence="2 3">
    <name type="scientific">Diatraea saccharalis</name>
    <name type="common">sugarcane borer</name>
    <dbReference type="NCBI Taxonomy" id="40085"/>
    <lineage>
        <taxon>Eukaryota</taxon>
        <taxon>Metazoa</taxon>
        <taxon>Ecdysozoa</taxon>
        <taxon>Arthropoda</taxon>
        <taxon>Hexapoda</taxon>
        <taxon>Insecta</taxon>
        <taxon>Pterygota</taxon>
        <taxon>Neoptera</taxon>
        <taxon>Endopterygota</taxon>
        <taxon>Lepidoptera</taxon>
        <taxon>Glossata</taxon>
        <taxon>Ditrysia</taxon>
        <taxon>Pyraloidea</taxon>
        <taxon>Crambidae</taxon>
        <taxon>Crambinae</taxon>
        <taxon>Diatraea</taxon>
    </lineage>
</organism>
<evidence type="ECO:0000313" key="3">
    <source>
        <dbReference type="Proteomes" id="UP001153714"/>
    </source>
</evidence>